<feature type="region of interest" description="Disordered" evidence="1">
    <location>
        <begin position="1"/>
        <end position="90"/>
    </location>
</feature>
<feature type="region of interest" description="Disordered" evidence="1">
    <location>
        <begin position="559"/>
        <end position="586"/>
    </location>
</feature>
<feature type="compositionally biased region" description="Basic and acidic residues" evidence="1">
    <location>
        <begin position="667"/>
        <end position="677"/>
    </location>
</feature>
<gene>
    <name evidence="2" type="ORF">BLGHR1_15361</name>
</gene>
<evidence type="ECO:0000313" key="3">
    <source>
        <dbReference type="Proteomes" id="UP000275772"/>
    </source>
</evidence>
<feature type="compositionally biased region" description="Polar residues" evidence="1">
    <location>
        <begin position="44"/>
        <end position="55"/>
    </location>
</feature>
<protein>
    <submittedName>
        <fullName evidence="2">Uncharacterized protein</fullName>
    </submittedName>
</protein>
<feature type="region of interest" description="Disordered" evidence="1">
    <location>
        <begin position="858"/>
        <end position="929"/>
    </location>
</feature>
<feature type="compositionally biased region" description="Polar residues" evidence="1">
    <location>
        <begin position="209"/>
        <end position="229"/>
    </location>
</feature>
<dbReference type="VEuPathDB" id="FungiDB:BLGHR1_15361"/>
<feature type="region of interest" description="Disordered" evidence="1">
    <location>
        <begin position="180"/>
        <end position="231"/>
    </location>
</feature>
<dbReference type="EMBL" id="UNSH01000067">
    <property type="protein sequence ID" value="SZF04564.1"/>
    <property type="molecule type" value="Genomic_DNA"/>
</dbReference>
<feature type="region of interest" description="Disordered" evidence="1">
    <location>
        <begin position="629"/>
        <end position="696"/>
    </location>
</feature>
<feature type="compositionally biased region" description="Basic residues" evidence="1">
    <location>
        <begin position="191"/>
        <end position="200"/>
    </location>
</feature>
<sequence>MRTRATGLSPGGFRVLTSPKRVKKQSSSIQKPRSQSKTSDKSNGESPQVGEQKQSVLERENSHVDGSPPVSKPNGTTLNNKNYPELHSLKQTRIVYSPVKNATNETKYTNAESLSGSTTKSKTNHLKPKFSQLSPKESITGEKFKAQIILNSRTKMTNLHQVEPVLGKRYRNDSLSVYTTSSEFNENPNPKRIRIHNKLSRKSEAGQLDKSNITPKSSSSTTQDRATTTKVHRRYPMNSTQDQHLSNRKTVYLDSKEPLQELRVKSNSTTSRRMSCEIHQKKASFSFFPEDSSDVESHLKKGMQSIMSRMNKYHYKPLPKNMNNDSSQDKSVSRNKAISSNNINQQDDSNQLTKNQESPREPDKIKQLKPSEDEQAEETSKALVLHKTLDNNQSVIVPNNNKIITGTGVTENLREKRMEVEMLFRSASPNTSYTNILRAVAEWALRNPSNLPTSDEIKALLSSTIESPTSRALPLSKVSVATPIVNSSFQLKRIKPLKNTPTTVKRRAIENQKAAGSPPNNISLATDFKCESTMGKKHVKFSSQPENQRIIKNLTTSEAHVAENSTSPSQLETTYTPNQKASNPSLNNGWRIMSTLKNIVASPLKSLGFGFAQDHESAQSVAKEISFDFIPPVTPTPREKRQTKVDRAVTERRSRRRKNTQSSTLRKHIEPLTDRPLRHTNASIQSSARRVVTEKRRFDLSREQAIKKSLARERESQNDTDHPHKESIKPVDTSECVPKNLTANKTSSTDPTLNASDTMEEWPPNLNPNRAVTDILLAADSLPRGPNGEDVATMLCKGWLISPHRDSYVRHVKEKKAVSFLSPRKTIFGVTTQPIPPEDRSHSIDEVKTSWIIDNSLIPVDSTGSQPGRSYGFNYDDESSSDDGDLGNEAEEESSDTLKPSSMQMTDKQFGSSQYDKSSSTNEANINLPSSASNKFYSNNARKPPPFIGVPYTPRIPSSLRNVEALSPNVSSLSTPSTTNSPLAMVKGDDSTISHNFGCDWSSMYEVDPLMAHFDPQTIKSVEDLPKDSFPPIQLPPLNNQVELACLESS</sequence>
<dbReference type="Proteomes" id="UP000275772">
    <property type="component" value="Unassembled WGS sequence"/>
</dbReference>
<feature type="compositionally biased region" description="Polar residues" evidence="1">
    <location>
        <begin position="741"/>
        <end position="757"/>
    </location>
</feature>
<organism evidence="2 3">
    <name type="scientific">Blumeria hordei</name>
    <name type="common">Barley powdery mildew</name>
    <name type="synonym">Blumeria graminis f. sp. hordei</name>
    <dbReference type="NCBI Taxonomy" id="2867405"/>
    <lineage>
        <taxon>Eukaryota</taxon>
        <taxon>Fungi</taxon>
        <taxon>Dikarya</taxon>
        <taxon>Ascomycota</taxon>
        <taxon>Pezizomycotina</taxon>
        <taxon>Leotiomycetes</taxon>
        <taxon>Erysiphales</taxon>
        <taxon>Erysiphaceae</taxon>
        <taxon>Blumeria</taxon>
    </lineage>
</organism>
<feature type="compositionally biased region" description="Basic and acidic residues" evidence="1">
    <location>
        <begin position="637"/>
        <end position="652"/>
    </location>
</feature>
<feature type="compositionally biased region" description="Basic and acidic residues" evidence="1">
    <location>
        <begin position="357"/>
        <end position="372"/>
    </location>
</feature>
<feature type="compositionally biased region" description="Polar residues" evidence="1">
    <location>
        <begin position="25"/>
        <end position="37"/>
    </location>
</feature>
<dbReference type="AlphaFoldDB" id="A0A383UW23"/>
<feature type="compositionally biased region" description="Polar residues" evidence="1">
    <location>
        <begin position="73"/>
        <end position="82"/>
    </location>
</feature>
<feature type="compositionally biased region" description="Polar residues" evidence="1">
    <location>
        <begin position="897"/>
        <end position="929"/>
    </location>
</feature>
<reference evidence="2 3" key="1">
    <citation type="submission" date="2017-11" db="EMBL/GenBank/DDBJ databases">
        <authorList>
            <person name="Kracher B."/>
        </authorList>
    </citation>
    <scope>NUCLEOTIDE SEQUENCE [LARGE SCALE GENOMIC DNA]</scope>
    <source>
        <strain evidence="2 3">RACE1</strain>
    </source>
</reference>
<feature type="compositionally biased region" description="Low complexity" evidence="1">
    <location>
        <begin position="338"/>
        <end position="351"/>
    </location>
</feature>
<proteinExistence type="predicted"/>
<evidence type="ECO:0000256" key="1">
    <source>
        <dbReference type="SAM" id="MobiDB-lite"/>
    </source>
</evidence>
<accession>A0A383UW23</accession>
<feature type="region of interest" description="Disordered" evidence="1">
    <location>
        <begin position="709"/>
        <end position="766"/>
    </location>
</feature>
<name>A0A383UW23_BLUHO</name>
<feature type="compositionally biased region" description="Acidic residues" evidence="1">
    <location>
        <begin position="875"/>
        <end position="895"/>
    </location>
</feature>
<feature type="region of interest" description="Disordered" evidence="1">
    <location>
        <begin position="315"/>
        <end position="380"/>
    </location>
</feature>
<feature type="compositionally biased region" description="Basic and acidic residues" evidence="1">
    <location>
        <begin position="709"/>
        <end position="729"/>
    </location>
</feature>
<evidence type="ECO:0000313" key="2">
    <source>
        <dbReference type="EMBL" id="SZF04564.1"/>
    </source>
</evidence>